<dbReference type="NCBIfam" id="TIGR01409">
    <property type="entry name" value="TAT_signal_seq"/>
    <property type="match status" value="1"/>
</dbReference>
<accession>A0A2A5QQC3</accession>
<evidence type="ECO:0000313" key="3">
    <source>
        <dbReference type="Proteomes" id="UP000219689"/>
    </source>
</evidence>
<dbReference type="OrthoDB" id="269704at2157"/>
<keyword evidence="3" id="KW-1185">Reference proteome</keyword>
<proteinExistence type="predicted"/>
<reference evidence="2 3" key="1">
    <citation type="submission" date="2017-09" db="EMBL/GenBank/DDBJ databases">
        <title>Genome sequences of Natrinema ejinorence JCM 13890T.</title>
        <authorList>
            <person name="Roh S.W."/>
            <person name="Kim Y.B."/>
            <person name="Kim J.Y."/>
        </authorList>
    </citation>
    <scope>NUCLEOTIDE SEQUENCE [LARGE SCALE GENOMIC DNA]</scope>
    <source>
        <strain evidence="2 3">JCM 13890</strain>
    </source>
</reference>
<evidence type="ECO:0008006" key="4">
    <source>
        <dbReference type="Google" id="ProtNLM"/>
    </source>
</evidence>
<dbReference type="RefSeq" id="WP_097382031.1">
    <property type="nucleotide sequence ID" value="NZ_NXNI01000002.1"/>
</dbReference>
<name>A0A2A5QQC3_9EURY</name>
<sequence>MDNFIMYCMIKLLGRMKNSRQNRRISDNDRREFLKALGITGALASGGVTLSEVREHVATSHPSETNFASIGQSVATEVGALDPKLLADGQASFAAAASALPAASEQGLPGDVASPRDDFQQVATAGERIYNHLVATDFFESTTAHLPSFTPSFLTSTVEAFTASEPLAEPLAELGLTGALGTDLVATVVANAEELSQYHWVATDRIDRQRIEFGEYIPPMTKSAAGGALLWLGDLDSHLWEHSVLLTDAILDDAVWHARSMAAGFYLMTEAATAIATDATDGSNGQSSADIGVLLSTGFAIQAIAQGLLPRDVYWITEEMRAPRQSPVQPANQNGASDTSSETETPSTGQ</sequence>
<evidence type="ECO:0000256" key="1">
    <source>
        <dbReference type="SAM" id="MobiDB-lite"/>
    </source>
</evidence>
<gene>
    <name evidence="2" type="ORF">CP557_21350</name>
</gene>
<feature type="region of interest" description="Disordered" evidence="1">
    <location>
        <begin position="322"/>
        <end position="350"/>
    </location>
</feature>
<dbReference type="AlphaFoldDB" id="A0A2A5QQC3"/>
<dbReference type="EMBL" id="NXNI01000002">
    <property type="protein sequence ID" value="PCR89014.1"/>
    <property type="molecule type" value="Genomic_DNA"/>
</dbReference>
<dbReference type="InterPro" id="IPR019546">
    <property type="entry name" value="TAT_signal_bac_arc"/>
</dbReference>
<organism evidence="2 3">
    <name type="scientific">Natrinema ejinorense</name>
    <dbReference type="NCBI Taxonomy" id="373386"/>
    <lineage>
        <taxon>Archaea</taxon>
        <taxon>Methanobacteriati</taxon>
        <taxon>Methanobacteriota</taxon>
        <taxon>Stenosarchaea group</taxon>
        <taxon>Halobacteria</taxon>
        <taxon>Halobacteriales</taxon>
        <taxon>Natrialbaceae</taxon>
        <taxon>Natrinema</taxon>
    </lineage>
</organism>
<feature type="compositionally biased region" description="Polar residues" evidence="1">
    <location>
        <begin position="326"/>
        <end position="336"/>
    </location>
</feature>
<evidence type="ECO:0000313" key="2">
    <source>
        <dbReference type="EMBL" id="PCR89014.1"/>
    </source>
</evidence>
<feature type="compositionally biased region" description="Low complexity" evidence="1">
    <location>
        <begin position="337"/>
        <end position="350"/>
    </location>
</feature>
<comment type="caution">
    <text evidence="2">The sequence shown here is derived from an EMBL/GenBank/DDBJ whole genome shotgun (WGS) entry which is preliminary data.</text>
</comment>
<dbReference type="Proteomes" id="UP000219689">
    <property type="component" value="Unassembled WGS sequence"/>
</dbReference>
<protein>
    <recommendedName>
        <fullName evidence="4">Twin-arginine translocation signal domain-containing protein</fullName>
    </recommendedName>
</protein>